<dbReference type="eggNOG" id="COG0596">
    <property type="taxonomic scope" value="Bacteria"/>
</dbReference>
<dbReference type="SMART" id="SM00825">
    <property type="entry name" value="PKS_KS"/>
    <property type="match status" value="1"/>
</dbReference>
<dbReference type="InterPro" id="IPR036736">
    <property type="entry name" value="ACP-like_sf"/>
</dbReference>
<dbReference type="InterPro" id="IPR018201">
    <property type="entry name" value="Ketoacyl_synth_AS"/>
</dbReference>
<dbReference type="InterPro" id="IPR020841">
    <property type="entry name" value="PKS_Beta-ketoAc_synthase_dom"/>
</dbReference>
<dbReference type="PANTHER" id="PTHR43775">
    <property type="entry name" value="FATTY ACID SYNTHASE"/>
    <property type="match status" value="1"/>
</dbReference>
<dbReference type="HOGENOM" id="CLU_295563_0_0_6"/>
<reference evidence="7 8" key="1">
    <citation type="journal article" date="2005" name="Nucleic Acids Res.">
        <title>Genomic blueprint of Hahella chejuensis, a marine microbe producing an algicidal agent.</title>
        <authorList>
            <person name="Jeong H."/>
            <person name="Yim J.H."/>
            <person name="Lee C."/>
            <person name="Choi S.-H."/>
            <person name="Park Y.K."/>
            <person name="Yoon S.H."/>
            <person name="Hur C.-G."/>
            <person name="Kang H.-Y."/>
            <person name="Kim D."/>
            <person name="Lee H.H."/>
            <person name="Park K.H."/>
            <person name="Park S.-H."/>
            <person name="Park H.-S."/>
            <person name="Lee H.K."/>
            <person name="Oh T.K."/>
            <person name="Kim J.F."/>
        </authorList>
    </citation>
    <scope>NUCLEOTIDE SEQUENCE [LARGE SCALE GENOMIC DNA]</scope>
    <source>
        <strain evidence="7 8">KCTC 2396</strain>
    </source>
</reference>
<dbReference type="InterPro" id="IPR029058">
    <property type="entry name" value="AB_hydrolase_fold"/>
</dbReference>
<dbReference type="SMART" id="SM00823">
    <property type="entry name" value="PKS_PP"/>
    <property type="match status" value="2"/>
</dbReference>
<name>Q2SGJ4_HAHCH</name>
<dbReference type="PROSITE" id="PS00606">
    <property type="entry name" value="KS3_1"/>
    <property type="match status" value="1"/>
</dbReference>
<evidence type="ECO:0000256" key="4">
    <source>
        <dbReference type="ARBA" id="ARBA00022679"/>
    </source>
</evidence>
<dbReference type="InterPro" id="IPR050091">
    <property type="entry name" value="PKS_NRPS_Biosynth_Enz"/>
</dbReference>
<accession>Q2SGJ4</accession>
<dbReference type="Gene3D" id="3.40.50.1820">
    <property type="entry name" value="alpha/beta hydrolase"/>
    <property type="match status" value="1"/>
</dbReference>
<dbReference type="Proteomes" id="UP000000238">
    <property type="component" value="Chromosome"/>
</dbReference>
<dbReference type="Gene3D" id="3.40.47.10">
    <property type="match status" value="1"/>
</dbReference>
<sequence length="1023" mass="110815">MEVKERLVALFAEALLAEPGDIETAAEVASLGVDSILAAQLSKLINRHFHIAITPTDIYECISIDGLAVRVSKELAKPAPHVDATGDATDHETDGDIQDDAIVVVGMAARFAGCDGLEAYWRAIMQGTSQLTATERWRRQGAGEFVGGFLPDYDHFDAGFFKISPNEAKCMDPQQRLLMQSAQHAIDDSYLGLEELRELQCGVFAVSLPGDYKFVVAGRPDQAFSTHSFLGNATSTLSGRISYFYDFNGPSLTLDTACSSSLSALHEACLNIQAGHCGAAIVAAASVFSTPELFEFAQRSNMSSPSGRCAAFSDDADGFTPAEGCASVILMRYGEAKVRGLRVYGAIIATGLNHDGKSNGLMAPNAQSQSKLIRDLYRRHEVDVERLAYVETHGTGTHLGDPIEMRGLTEAFKHSGKDYDCLLGAVKPIIGHTLVCSGLAGIIKVMLSFRHETIPPFPPLRKTNALIDFAGFSMNFAPQPWPQDKTLCAVSAFGFTGSNGHVLLQKMPSTRRKTTDCWTGDVLPFCLSAQSRHSLIASVAQLRQLVGTLAEDALYDLSQLLLRRPRYGQHCVVIAANKSDLLSALAQLAHELDAGEAVRDAPLAVRELALSTENLALVTLWRSGEQQDMRRRLEAVASLNPDVDAPVYPFDGKRYWIDDREDEQAIDAAVSAPLDSAFSTDAIMEELRATVSDLLGFAPDELPKDALIEDLGLDSLSALKLLAPYQQRGPGLQAHDLFKYRTLADLATAIAASGVESATVVEDNAIAKAPRENTTPIASGPMAQWLSYGEGRPVILAPPLNTSAEAWTQQINALTQSGRRVLIPIYPGHKNCPFDAAVFSLERLAENMAVFIKKELNSGAVDLVGWSLGGCLSCLIAIHHPDLVRSLTLISTAPSFGDDVFGNTLDLHDELRAHRDILEVVFDGAEDIVASLGAGAPMNVLRYYYDALMRFDVNARLGGIAIPVLLIHGQNDCVIDEATFDQLRRIPQAAELVVEKHGHFIPLTASRFFNTQLLRFLNGEVIG</sequence>
<dbReference type="GO" id="GO:0031177">
    <property type="term" value="F:phosphopantetheine binding"/>
    <property type="evidence" value="ECO:0007669"/>
    <property type="project" value="InterPro"/>
</dbReference>
<dbReference type="SUPFAM" id="SSF47336">
    <property type="entry name" value="ACP-like"/>
    <property type="match status" value="2"/>
</dbReference>
<dbReference type="InterPro" id="IPR014031">
    <property type="entry name" value="Ketoacyl_synth_C"/>
</dbReference>
<gene>
    <name evidence="7" type="ordered locus">HCH_03484</name>
</gene>
<keyword evidence="8" id="KW-1185">Reference proteome</keyword>
<dbReference type="Gene3D" id="3.30.70.3290">
    <property type="match status" value="1"/>
</dbReference>
<dbReference type="STRING" id="349521.HCH_03484"/>
<dbReference type="ESTHER" id="hahch-q2sgj4">
    <property type="family name" value="Thioesterase"/>
</dbReference>
<dbReference type="Gene3D" id="1.10.1200.10">
    <property type="entry name" value="ACP-like"/>
    <property type="match status" value="2"/>
</dbReference>
<dbReference type="Pfam" id="PF00561">
    <property type="entry name" value="Abhydrolase_1"/>
    <property type="match status" value="1"/>
</dbReference>
<dbReference type="eggNOG" id="COG2021">
    <property type="taxonomic scope" value="Bacteria"/>
</dbReference>
<dbReference type="OrthoDB" id="9778690at2"/>
<keyword evidence="2" id="KW-0596">Phosphopantetheine</keyword>
<evidence type="ECO:0000259" key="5">
    <source>
        <dbReference type="PROSITE" id="PS50075"/>
    </source>
</evidence>
<dbReference type="InterPro" id="IPR014030">
    <property type="entry name" value="Ketoacyl_synth_N"/>
</dbReference>
<dbReference type="PROSITE" id="PS50075">
    <property type="entry name" value="CARRIER"/>
    <property type="match status" value="2"/>
</dbReference>
<evidence type="ECO:0000259" key="6">
    <source>
        <dbReference type="PROSITE" id="PS52004"/>
    </source>
</evidence>
<dbReference type="GO" id="GO:0006633">
    <property type="term" value="P:fatty acid biosynthetic process"/>
    <property type="evidence" value="ECO:0007669"/>
    <property type="project" value="UniProtKB-UniPathway"/>
</dbReference>
<dbReference type="PANTHER" id="PTHR43775:SF37">
    <property type="entry name" value="SI:DKEY-61P9.11"/>
    <property type="match status" value="1"/>
</dbReference>
<organism evidence="7 8">
    <name type="scientific">Hahella chejuensis (strain KCTC 2396)</name>
    <dbReference type="NCBI Taxonomy" id="349521"/>
    <lineage>
        <taxon>Bacteria</taxon>
        <taxon>Pseudomonadati</taxon>
        <taxon>Pseudomonadota</taxon>
        <taxon>Gammaproteobacteria</taxon>
        <taxon>Oceanospirillales</taxon>
        <taxon>Hahellaceae</taxon>
        <taxon>Hahella</taxon>
    </lineage>
</organism>
<dbReference type="UniPathway" id="UPA00094"/>
<protein>
    <submittedName>
        <fullName evidence="7">Polyketide synthase modules and related protein</fullName>
    </submittedName>
</protein>
<feature type="domain" description="Ketosynthase family 3 (KS3)" evidence="6">
    <location>
        <begin position="99"/>
        <end position="506"/>
    </location>
</feature>
<dbReference type="SMART" id="SM01294">
    <property type="entry name" value="PKS_PP_betabranch"/>
    <property type="match status" value="1"/>
</dbReference>
<dbReference type="KEGG" id="hch:HCH_03484"/>
<dbReference type="Pfam" id="PF00550">
    <property type="entry name" value="PP-binding"/>
    <property type="match status" value="2"/>
</dbReference>
<dbReference type="eggNOG" id="COG1020">
    <property type="taxonomic scope" value="Bacteria"/>
</dbReference>
<dbReference type="AlphaFoldDB" id="Q2SGJ4"/>
<feature type="domain" description="Carrier" evidence="5">
    <location>
        <begin position="1"/>
        <end position="75"/>
    </location>
</feature>
<dbReference type="Pfam" id="PF02801">
    <property type="entry name" value="Ketoacyl-synt_C"/>
    <property type="match status" value="1"/>
</dbReference>
<proteinExistence type="predicted"/>
<dbReference type="Pfam" id="PF00109">
    <property type="entry name" value="ketoacyl-synt"/>
    <property type="match status" value="1"/>
</dbReference>
<evidence type="ECO:0000256" key="1">
    <source>
        <dbReference type="ARBA" id="ARBA00005194"/>
    </source>
</evidence>
<evidence type="ECO:0000313" key="8">
    <source>
        <dbReference type="Proteomes" id="UP000000238"/>
    </source>
</evidence>
<dbReference type="PROSITE" id="PS00012">
    <property type="entry name" value="PHOSPHOPANTETHEINE"/>
    <property type="match status" value="1"/>
</dbReference>
<evidence type="ECO:0000313" key="7">
    <source>
        <dbReference type="EMBL" id="ABC30230.1"/>
    </source>
</evidence>
<dbReference type="PROSITE" id="PS52004">
    <property type="entry name" value="KS3_2"/>
    <property type="match status" value="1"/>
</dbReference>
<keyword evidence="3" id="KW-0597">Phosphoprotein</keyword>
<dbReference type="InterPro" id="IPR000073">
    <property type="entry name" value="AB_hydrolase_1"/>
</dbReference>
<dbReference type="SUPFAM" id="SSF53901">
    <property type="entry name" value="Thiolase-like"/>
    <property type="match status" value="1"/>
</dbReference>
<dbReference type="InterPro" id="IPR016039">
    <property type="entry name" value="Thiolase-like"/>
</dbReference>
<dbReference type="CDD" id="cd00833">
    <property type="entry name" value="PKS"/>
    <property type="match status" value="1"/>
</dbReference>
<evidence type="ECO:0000256" key="3">
    <source>
        <dbReference type="ARBA" id="ARBA00022553"/>
    </source>
</evidence>
<dbReference type="GO" id="GO:0004312">
    <property type="term" value="F:fatty acid synthase activity"/>
    <property type="evidence" value="ECO:0007669"/>
    <property type="project" value="TreeGrafter"/>
</dbReference>
<feature type="domain" description="Carrier" evidence="5">
    <location>
        <begin position="678"/>
        <end position="754"/>
    </location>
</feature>
<dbReference type="EMBL" id="CP000155">
    <property type="protein sequence ID" value="ABC30230.1"/>
    <property type="molecule type" value="Genomic_DNA"/>
</dbReference>
<dbReference type="SUPFAM" id="SSF53474">
    <property type="entry name" value="alpha/beta-Hydrolases"/>
    <property type="match status" value="1"/>
</dbReference>
<dbReference type="GO" id="GO:0004315">
    <property type="term" value="F:3-oxoacyl-[acyl-carrier-protein] synthase activity"/>
    <property type="evidence" value="ECO:0007669"/>
    <property type="project" value="InterPro"/>
</dbReference>
<dbReference type="eggNOG" id="COG3321">
    <property type="taxonomic scope" value="Bacteria"/>
</dbReference>
<dbReference type="RefSeq" id="WP_011397298.1">
    <property type="nucleotide sequence ID" value="NC_007645.1"/>
</dbReference>
<dbReference type="InterPro" id="IPR006162">
    <property type="entry name" value="Ppantetheine_attach_site"/>
</dbReference>
<evidence type="ECO:0000256" key="2">
    <source>
        <dbReference type="ARBA" id="ARBA00022450"/>
    </source>
</evidence>
<dbReference type="InterPro" id="IPR009081">
    <property type="entry name" value="PP-bd_ACP"/>
</dbReference>
<keyword evidence="4" id="KW-0808">Transferase</keyword>
<dbReference type="InterPro" id="IPR020806">
    <property type="entry name" value="PKS_PP-bd"/>
</dbReference>
<comment type="pathway">
    <text evidence="1">Lipid metabolism; fatty acid biosynthesis.</text>
</comment>